<dbReference type="EMBL" id="SRLC01000001">
    <property type="protein sequence ID" value="TGE25153.1"/>
    <property type="molecule type" value="Genomic_DNA"/>
</dbReference>
<name>A0A4Z0Q7M1_9BACT</name>
<organism evidence="1 2">
    <name type="scientific">Hymenobacter aquaticus</name>
    <dbReference type="NCBI Taxonomy" id="1867101"/>
    <lineage>
        <taxon>Bacteria</taxon>
        <taxon>Pseudomonadati</taxon>
        <taxon>Bacteroidota</taxon>
        <taxon>Cytophagia</taxon>
        <taxon>Cytophagales</taxon>
        <taxon>Hymenobacteraceae</taxon>
        <taxon>Hymenobacter</taxon>
    </lineage>
</organism>
<proteinExistence type="predicted"/>
<evidence type="ECO:0000313" key="2">
    <source>
        <dbReference type="Proteomes" id="UP000297549"/>
    </source>
</evidence>
<evidence type="ECO:0000313" key="1">
    <source>
        <dbReference type="EMBL" id="TGE25153.1"/>
    </source>
</evidence>
<reference evidence="1 2" key="1">
    <citation type="submission" date="2019-04" db="EMBL/GenBank/DDBJ databases">
        <authorList>
            <person name="Feng G."/>
            <person name="Zhang J."/>
            <person name="Zhu H."/>
        </authorList>
    </citation>
    <scope>NUCLEOTIDE SEQUENCE [LARGE SCALE GENOMIC DNA]</scope>
    <source>
        <strain evidence="1 2">JCM 31653</strain>
    </source>
</reference>
<keyword evidence="2" id="KW-1185">Reference proteome</keyword>
<dbReference type="Proteomes" id="UP000297549">
    <property type="component" value="Unassembled WGS sequence"/>
</dbReference>
<accession>A0A4Z0Q7M1</accession>
<sequence>MADKILPLLPPLLTPDDFRTATLAWIQTIEQPTATWYQMFEVGGSPLTAVSFPMETIMALLSTVRAYYIEARFMVINGQFSIGLYATDINHVRLSAYFPAYSWWTMPVTGEVAHSFTGVDQTPYALVQAWTTAWAQVPPPNLKTEMFATSYGTLEGYSFKAADFMQPLYEAQDMTGMDIRVDLGLHGYYPAVTSGNSALQYTFGLVLRLSLPQPVAEQAIPMQLMASIGSKSAFFDLSTPCPPGT</sequence>
<comment type="caution">
    <text evidence="1">The sequence shown here is derived from an EMBL/GenBank/DDBJ whole genome shotgun (WGS) entry which is preliminary data.</text>
</comment>
<gene>
    <name evidence="1" type="ORF">E5K00_08135</name>
</gene>
<dbReference type="OrthoDB" id="647860at2"/>
<dbReference type="RefSeq" id="WP_135462732.1">
    <property type="nucleotide sequence ID" value="NZ_SRLC01000001.1"/>
</dbReference>
<protein>
    <submittedName>
        <fullName evidence="1">Uncharacterized protein</fullName>
    </submittedName>
</protein>
<dbReference type="AlphaFoldDB" id="A0A4Z0Q7M1"/>